<feature type="domain" description="DUF7730" evidence="2">
    <location>
        <begin position="19"/>
        <end position="174"/>
    </location>
</feature>
<proteinExistence type="predicted"/>
<sequence>MGSSEKGTCHKSAPARQHLLSLPAEVRLLIYEAVFDHHVCPVERKPITVQCKVSKCSLKIQRNLMRHHSSIISETCDHPECVTTQQKILQSDRYTGIAPQIASQDYPCPQDLTRNSMNLSFLLTCRQIYYEARHLPYMRTIFFAQEVASFSNFSFCLRRWQVQSIQYLKIRVPPEQGMDTHLAEWNETFSLISLGFSNLAAISIQISLHFPVQAVRDTFWDGGLLELCRLKSLRGMKLSIFVFDPAWQTTRDPVAFFTYAAGSLPDFMDETTDRNKQLPSLLPSSLPPHQTAQHICFHCARDKLRDQVQQDTSISQEWASPDSYQSGRLFFRFAPNVFPLYVRSLIHTLPSRWPHRTHADIRREDRLHTNKTDYAYVYLDGGSDPEHTRYPIFGFQFNPNLGQQHNEEYITQGLAALRLSRERLRHSFASSSSPSLSVRHRQREDGVARPSSRSSNNQERRKAPCHQRSEAIVPNTRRWTSPVVPEDSPSRLAVASAENERPGDWRRQLTEEAFAPFIESFPMVLC</sequence>
<dbReference type="Pfam" id="PF24864">
    <property type="entry name" value="DUF7730"/>
    <property type="match status" value="1"/>
</dbReference>
<dbReference type="Proteomes" id="UP000254937">
    <property type="component" value="Unassembled WGS sequence"/>
</dbReference>
<dbReference type="AlphaFoldDB" id="A0A370PGT8"/>
<reference evidence="3 4" key="1">
    <citation type="submission" date="2018-07" db="EMBL/GenBank/DDBJ databases">
        <title>Section-level genome sequencing of Aspergillus section Nigri to investigate inter- and intra-species variation.</title>
        <authorList>
            <consortium name="DOE Joint Genome Institute"/>
            <person name="Vesth T.C."/>
            <person name="Nybo J.L."/>
            <person name="Theobald S."/>
            <person name="Frisvad J.C."/>
            <person name="Larsen T.O."/>
            <person name="Nielsen K.F."/>
            <person name="Hoof J.B."/>
            <person name="Brandl J."/>
            <person name="Salamov A."/>
            <person name="Riley R."/>
            <person name="Gladden J.M."/>
            <person name="Phatale P."/>
            <person name="Nielsen M.T."/>
            <person name="Lyhne E.K."/>
            <person name="Kogle M.E."/>
            <person name="Strasser K."/>
            <person name="McDonnell E."/>
            <person name="Barry K."/>
            <person name="Clum A."/>
            <person name="Chen C."/>
            <person name="Nolan M."/>
            <person name="Sandor L."/>
            <person name="Kuo A."/>
            <person name="Lipzen A."/>
            <person name="Hainaut M."/>
            <person name="Drula E."/>
            <person name="Tsang A."/>
            <person name="Magnuson J.K."/>
            <person name="Henrissat B."/>
            <person name="Wiebenga A."/>
            <person name="Simmons B.A."/>
            <person name="Makela M.R."/>
            <person name="De vries R.P."/>
            <person name="Grigoriev I.V."/>
            <person name="Mortensen U.H."/>
            <person name="Baker S.E."/>
            <person name="Andersen M.R."/>
        </authorList>
    </citation>
    <scope>NUCLEOTIDE SEQUENCE [LARGE SCALE GENOMIC DNA]</scope>
    <source>
        <strain evidence="3 4">ATCC 13157</strain>
    </source>
</reference>
<dbReference type="InterPro" id="IPR056632">
    <property type="entry name" value="DUF7730"/>
</dbReference>
<name>A0A370PGT8_ASPPH</name>
<evidence type="ECO:0000313" key="3">
    <source>
        <dbReference type="EMBL" id="RDK41408.1"/>
    </source>
</evidence>
<feature type="region of interest" description="Disordered" evidence="1">
    <location>
        <begin position="428"/>
        <end position="503"/>
    </location>
</feature>
<evidence type="ECO:0000313" key="4">
    <source>
        <dbReference type="Proteomes" id="UP000254937"/>
    </source>
</evidence>
<feature type="compositionally biased region" description="Low complexity" evidence="1">
    <location>
        <begin position="428"/>
        <end position="437"/>
    </location>
</feature>
<dbReference type="EMBL" id="KZ851855">
    <property type="protein sequence ID" value="RDK41408.1"/>
    <property type="molecule type" value="Genomic_DNA"/>
</dbReference>
<protein>
    <recommendedName>
        <fullName evidence="2">DUF7730 domain-containing protein</fullName>
    </recommendedName>
</protein>
<keyword evidence="4" id="KW-1185">Reference proteome</keyword>
<accession>A0A370PGT8</accession>
<dbReference type="PANTHER" id="PTHR38790">
    <property type="entry name" value="2EXR DOMAIN-CONTAINING PROTEIN-RELATED"/>
    <property type="match status" value="1"/>
</dbReference>
<gene>
    <name evidence="3" type="ORF">M752DRAFT_276876</name>
</gene>
<evidence type="ECO:0000259" key="2">
    <source>
        <dbReference type="Pfam" id="PF24864"/>
    </source>
</evidence>
<evidence type="ECO:0000256" key="1">
    <source>
        <dbReference type="SAM" id="MobiDB-lite"/>
    </source>
</evidence>
<organism evidence="3 4">
    <name type="scientific">Aspergillus phoenicis ATCC 13157</name>
    <dbReference type="NCBI Taxonomy" id="1353007"/>
    <lineage>
        <taxon>Eukaryota</taxon>
        <taxon>Fungi</taxon>
        <taxon>Dikarya</taxon>
        <taxon>Ascomycota</taxon>
        <taxon>Pezizomycotina</taxon>
        <taxon>Eurotiomycetes</taxon>
        <taxon>Eurotiomycetidae</taxon>
        <taxon>Eurotiales</taxon>
        <taxon>Aspergillaceae</taxon>
        <taxon>Aspergillus</taxon>
    </lineage>
</organism>